<evidence type="ECO:0000256" key="9">
    <source>
        <dbReference type="ARBA" id="ARBA00023136"/>
    </source>
</evidence>
<keyword evidence="5" id="KW-0808">Transferase</keyword>
<feature type="coiled-coil region" evidence="11">
    <location>
        <begin position="323"/>
        <end position="354"/>
    </location>
</feature>
<comment type="catalytic activity">
    <reaction evidence="10">
        <text>an alpha-D-Man-(1-&gt;2)-alpha-D-Man-(1-&gt;2)-alpha-D-Man-(1-&gt;3)-[alpha-D-Man-(1-&gt;6)]-beta-D-Man-(1-&gt;4)-beta-D-GlcNAc-(1-&gt;4)-alpha-D-GlcNAc-diphospho-di-trans,poly-cis-dolichol + a di-trans,poly-cis-dolichyl beta-D-mannosyl phosphate = an alpha-D-Man-(1-&gt;2)-alpha-D-Man-(1-&gt;2)-alpha-D-Man-(1-&gt;3)-[alpha-D-Man-(1-&gt;3)-alpha-D-Man-(1-&gt;6)]-beta-D-Man-(1-&gt;4)-beta-D-GlcNAc-(1-&gt;4)-alpha-D-GlcNAc-diphospho-di-trans,poly-cis-dolichol + a di-trans,poly-cis-dolichyl phosphate + H(+)</text>
        <dbReference type="Rhea" id="RHEA:29527"/>
        <dbReference type="Rhea" id="RHEA-COMP:19498"/>
        <dbReference type="Rhea" id="RHEA-COMP:19501"/>
        <dbReference type="Rhea" id="RHEA-COMP:19516"/>
        <dbReference type="Rhea" id="RHEA-COMP:19517"/>
        <dbReference type="ChEBI" id="CHEBI:15378"/>
        <dbReference type="ChEBI" id="CHEBI:57683"/>
        <dbReference type="ChEBI" id="CHEBI:58211"/>
        <dbReference type="ChEBI" id="CHEBI:132515"/>
        <dbReference type="ChEBI" id="CHEBI:132516"/>
        <dbReference type="EC" id="2.4.1.258"/>
    </reaction>
    <physiologicalReaction direction="left-to-right" evidence="10">
        <dbReference type="Rhea" id="RHEA:29528"/>
    </physiologicalReaction>
</comment>
<evidence type="ECO:0000256" key="2">
    <source>
        <dbReference type="ARBA" id="ARBA00004922"/>
    </source>
</evidence>
<comment type="subcellular location">
    <subcellularLocation>
        <location evidence="1">Endoplasmic reticulum membrane</location>
        <topology evidence="1">Multi-pass membrane protein</topology>
    </subcellularLocation>
</comment>
<dbReference type="STRING" id="568069.A0A1J1IIJ8"/>
<evidence type="ECO:0000313" key="14">
    <source>
        <dbReference type="Proteomes" id="UP000183832"/>
    </source>
</evidence>
<proteinExistence type="predicted"/>
<feature type="transmembrane region" description="Helical" evidence="12">
    <location>
        <begin position="169"/>
        <end position="187"/>
    </location>
</feature>
<evidence type="ECO:0000256" key="3">
    <source>
        <dbReference type="ARBA" id="ARBA00011964"/>
    </source>
</evidence>
<evidence type="ECO:0000256" key="4">
    <source>
        <dbReference type="ARBA" id="ARBA00022676"/>
    </source>
</evidence>
<feature type="transmembrane region" description="Helical" evidence="12">
    <location>
        <begin position="395"/>
        <end position="417"/>
    </location>
</feature>
<reference evidence="13 14" key="1">
    <citation type="submission" date="2015-04" db="EMBL/GenBank/DDBJ databases">
        <authorList>
            <person name="Syromyatnikov M.Y."/>
            <person name="Popov V.N."/>
        </authorList>
    </citation>
    <scope>NUCLEOTIDE SEQUENCE [LARGE SCALE GENOMIC DNA]</scope>
</reference>
<feature type="transmembrane region" description="Helical" evidence="12">
    <location>
        <begin position="39"/>
        <end position="59"/>
    </location>
</feature>
<feature type="transmembrane region" description="Helical" evidence="12">
    <location>
        <begin position="286"/>
        <end position="309"/>
    </location>
</feature>
<organism evidence="13 14">
    <name type="scientific">Clunio marinus</name>
    <dbReference type="NCBI Taxonomy" id="568069"/>
    <lineage>
        <taxon>Eukaryota</taxon>
        <taxon>Metazoa</taxon>
        <taxon>Ecdysozoa</taxon>
        <taxon>Arthropoda</taxon>
        <taxon>Hexapoda</taxon>
        <taxon>Insecta</taxon>
        <taxon>Pterygota</taxon>
        <taxon>Neoptera</taxon>
        <taxon>Endopterygota</taxon>
        <taxon>Diptera</taxon>
        <taxon>Nematocera</taxon>
        <taxon>Chironomoidea</taxon>
        <taxon>Chironomidae</taxon>
        <taxon>Clunio</taxon>
    </lineage>
</organism>
<evidence type="ECO:0000256" key="11">
    <source>
        <dbReference type="SAM" id="Coils"/>
    </source>
</evidence>
<gene>
    <name evidence="13" type="ORF">CLUMA_CG013349</name>
</gene>
<accession>A0A1J1IIJ8</accession>
<keyword evidence="6 12" id="KW-0812">Transmembrane</keyword>
<evidence type="ECO:0000256" key="5">
    <source>
        <dbReference type="ARBA" id="ARBA00022679"/>
    </source>
</evidence>
<dbReference type="PANTHER" id="PTHR12646">
    <property type="entry name" value="NOT56 - RELATED"/>
    <property type="match status" value="1"/>
</dbReference>
<dbReference type="OrthoDB" id="20028at2759"/>
<dbReference type="GO" id="GO:0005789">
    <property type="term" value="C:endoplasmic reticulum membrane"/>
    <property type="evidence" value="ECO:0007669"/>
    <property type="project" value="UniProtKB-SubCell"/>
</dbReference>
<evidence type="ECO:0000256" key="1">
    <source>
        <dbReference type="ARBA" id="ARBA00004477"/>
    </source>
</evidence>
<name>A0A1J1IIJ8_9DIPT</name>
<keyword evidence="4" id="KW-0328">Glycosyltransferase</keyword>
<protein>
    <recommendedName>
        <fullName evidence="3">dolichyl-P-Man:Man5GlcNAc2-PP-dolichol alpha-1,3-mannosyltransferase</fullName>
        <ecNumber evidence="3">2.4.1.258</ecNumber>
    </recommendedName>
</protein>
<feature type="transmembrane region" description="Helical" evidence="12">
    <location>
        <begin position="461"/>
        <end position="479"/>
    </location>
</feature>
<evidence type="ECO:0000313" key="13">
    <source>
        <dbReference type="EMBL" id="CRL00063.1"/>
    </source>
</evidence>
<keyword evidence="8 12" id="KW-1133">Transmembrane helix</keyword>
<keyword evidence="7" id="KW-0256">Endoplasmic reticulum</keyword>
<dbReference type="EC" id="2.4.1.258" evidence="3"/>
<evidence type="ECO:0000256" key="8">
    <source>
        <dbReference type="ARBA" id="ARBA00022989"/>
    </source>
</evidence>
<keyword evidence="11" id="KW-0175">Coiled coil</keyword>
<comment type="pathway">
    <text evidence="2">Protein modification; protein glycosylation.</text>
</comment>
<keyword evidence="14" id="KW-1185">Reference proteome</keyword>
<feature type="transmembrane region" description="Helical" evidence="12">
    <location>
        <begin position="232"/>
        <end position="253"/>
    </location>
</feature>
<feature type="transmembrane region" description="Helical" evidence="12">
    <location>
        <begin position="118"/>
        <end position="140"/>
    </location>
</feature>
<dbReference type="InterPro" id="IPR007873">
    <property type="entry name" value="Glycosyltransferase_ALG3"/>
</dbReference>
<evidence type="ECO:0000256" key="7">
    <source>
        <dbReference type="ARBA" id="ARBA00022824"/>
    </source>
</evidence>
<dbReference type="AlphaFoldDB" id="A0A1J1IIJ8"/>
<dbReference type="Pfam" id="PF05208">
    <property type="entry name" value="ALG3"/>
    <property type="match status" value="1"/>
</dbReference>
<evidence type="ECO:0000256" key="12">
    <source>
        <dbReference type="SAM" id="Phobius"/>
    </source>
</evidence>
<sequence>MAPPKVKQQKLLKSSEDKIFSKYFTIDFVKSLIFDPIRLPLVSILIMLAELALNIFIVIRIKYTEIDWNAYMQECEGFLNGTTDYSQLKGDTGPLVYPAGFIYIYSILYFITSRGKNILLAQYIFVLIYLIQLYLVLRLYSKTRKIPPYVIVLSVFTSYRIHSIYSLRLFNDPVAIILLYASLNLFMDRRWTLGSILFSLGVGVKMNILLFAPAMLMLYLTSLGYMKTLIQLIICGMVQLIIGAPFLLTYPYAYIKGSFDLGRVFEHKWTVNYRFLGIEIFEDFRFHLTLLILHLFLLAYVAKPCYIFFKNYARLRSLQAQFQPQIEAENREIENNLKKKMKRAKTKQSETESELTDEQKHFIESFEKGLKSRFGEAETKEEDEPKKIEIHFDQAVQLAILPIFLINFIGVICSRSLHYQFYVWYFHSLPYLSWFTDFPKSFKILILFLIEFCWNQYPSTIFSSLLLHACHLILLVGVVKKMRRETRLANEATSQKTE</sequence>
<dbReference type="GO" id="GO:0052925">
    <property type="term" value="F:dol-P-Man:Man(5)GlcNAc(2)-PP-Dol alpha-1,3-mannosyltransferase activity"/>
    <property type="evidence" value="ECO:0007669"/>
    <property type="project" value="UniProtKB-EC"/>
</dbReference>
<dbReference type="Proteomes" id="UP000183832">
    <property type="component" value="Unassembled WGS sequence"/>
</dbReference>
<dbReference type="EMBL" id="CVRI01000054">
    <property type="protein sequence ID" value="CRL00063.1"/>
    <property type="molecule type" value="Genomic_DNA"/>
</dbReference>
<feature type="transmembrane region" description="Helical" evidence="12">
    <location>
        <begin position="95"/>
        <end position="111"/>
    </location>
</feature>
<dbReference type="PANTHER" id="PTHR12646:SF0">
    <property type="entry name" value="DOL-P-MAN:MAN(5)GLCNAC(2)-PP-DOL ALPHA-1,3-MANNOSYLTRANSFERASE"/>
    <property type="match status" value="1"/>
</dbReference>
<evidence type="ECO:0000256" key="10">
    <source>
        <dbReference type="ARBA" id="ARBA00049506"/>
    </source>
</evidence>
<feature type="transmembrane region" description="Helical" evidence="12">
    <location>
        <begin position="193"/>
        <end position="220"/>
    </location>
</feature>
<evidence type="ECO:0000256" key="6">
    <source>
        <dbReference type="ARBA" id="ARBA00022692"/>
    </source>
</evidence>
<keyword evidence="9 12" id="KW-0472">Membrane</keyword>